<feature type="region of interest" description="Disordered" evidence="1">
    <location>
        <begin position="857"/>
        <end position="885"/>
    </location>
</feature>
<evidence type="ECO:0000256" key="1">
    <source>
        <dbReference type="SAM" id="MobiDB-lite"/>
    </source>
</evidence>
<dbReference type="AlphaFoldDB" id="A0A8S2JJQ5"/>
<dbReference type="Proteomes" id="UP000682733">
    <property type="component" value="Unassembled WGS sequence"/>
</dbReference>
<sequence>MSNNDDSVDETIAEIRSGKGLTDDQIQRFSDDLLDYETSDDACRIFLALAERKESISTSILERLCLVCINDHQSITKQNSIRTIDIAIKNGQKVPNILNALPVALQDEESKENQRYASRLLHDFIRTQKKHKQHENHVVQVCNNIYTETTKKSDYAFQKSMITKTLTDQLANYMTNRLNSELINPAVHAGVDGIVENLANKIEVACAGSNGTLKKQLERRRAQNAIIRQGKDMMKQAAKEQAKGTKAEYVHGDPSIHPDIEKMAQNAEQNTPGSLMEVMALSAKLGRPVHIMRNGKYDLTIGDTQAGEPLKLDYLENKTGGVGHFGNENPNNAIQSTGPTNCLYDRLSEQTNISSDELRQLAANGIRENSNHYLKMMPAADLLAQHGNKGLLYIGGTNKAKKGNQSTPPVTKNNKTKDVDEERHVATKNLTLPENTTLKSAMGKFINAFNVDQIHAGGGGTLFGYNKERHFRDTLGEANKDQFFDSLNKKEENLIVAPKGLRDKNDSRGTLRLDNQGVLGDNRLNLQIQYGGDRQRLEQIRSAYADTMKNAQTTTTTTNADDRIKLLAKGFPLIDDEQNLAHLKLCVIGTHLEIACQAILGEYLKILIEQQNARKANSPSVPPTIVDTATKSTVQVPESLSKIMCQILVKKNQPAVIEFIQSFLLSPLAKAASRQKPNVLSSTEFIGGPIPPGTTLDIFIRAQLLARGGTIDLGRPLTKLPLVEPIVLVDEFDTWHFDRLRGLFELNLVNEPCFPQKWTLAPDGELFYIFETPADRTNTNQAGEQTVRNVDRPSTQSLEQFVTDICEKENNGMASKWLTDLRADDLFSYDHLANLKFTEWDRLKQLSMNGRKTLKSYVDREKQMASDAKTTANAQQSNSNKGIRE</sequence>
<evidence type="ECO:0000313" key="4">
    <source>
        <dbReference type="Proteomes" id="UP000682733"/>
    </source>
</evidence>
<comment type="caution">
    <text evidence="3">The sequence shown here is derived from an EMBL/GenBank/DDBJ whole genome shotgun (WGS) entry which is preliminary data.</text>
</comment>
<feature type="compositionally biased region" description="Polar residues" evidence="1">
    <location>
        <begin position="868"/>
        <end position="885"/>
    </location>
</feature>
<name>A0A8S2JJQ5_9BILA</name>
<dbReference type="Proteomes" id="UP000677228">
    <property type="component" value="Unassembled WGS sequence"/>
</dbReference>
<organism evidence="3 4">
    <name type="scientific">Didymodactylos carnosus</name>
    <dbReference type="NCBI Taxonomy" id="1234261"/>
    <lineage>
        <taxon>Eukaryota</taxon>
        <taxon>Metazoa</taxon>
        <taxon>Spiralia</taxon>
        <taxon>Gnathifera</taxon>
        <taxon>Rotifera</taxon>
        <taxon>Eurotatoria</taxon>
        <taxon>Bdelloidea</taxon>
        <taxon>Philodinida</taxon>
        <taxon>Philodinidae</taxon>
        <taxon>Didymodactylos</taxon>
    </lineage>
</organism>
<reference evidence="3" key="1">
    <citation type="submission" date="2021-02" db="EMBL/GenBank/DDBJ databases">
        <authorList>
            <person name="Nowell W R."/>
        </authorList>
    </citation>
    <scope>NUCLEOTIDE SEQUENCE</scope>
</reference>
<feature type="compositionally biased region" description="Polar residues" evidence="1">
    <location>
        <begin position="403"/>
        <end position="413"/>
    </location>
</feature>
<dbReference type="EMBL" id="CAJOBA010007653">
    <property type="protein sequence ID" value="CAF3808510.1"/>
    <property type="molecule type" value="Genomic_DNA"/>
</dbReference>
<dbReference type="EMBL" id="CAJNOK010007644">
    <property type="protein sequence ID" value="CAF1040370.1"/>
    <property type="molecule type" value="Genomic_DNA"/>
</dbReference>
<proteinExistence type="predicted"/>
<accession>A0A8S2JJQ5</accession>
<protein>
    <submittedName>
        <fullName evidence="3">Uncharacterized protein</fullName>
    </submittedName>
</protein>
<feature type="region of interest" description="Disordered" evidence="1">
    <location>
        <begin position="399"/>
        <end position="418"/>
    </location>
</feature>
<gene>
    <name evidence="2" type="ORF">OVA965_LOCUS16455</name>
    <name evidence="3" type="ORF">TMI583_LOCUS16461</name>
</gene>
<evidence type="ECO:0000313" key="2">
    <source>
        <dbReference type="EMBL" id="CAF1040370.1"/>
    </source>
</evidence>
<evidence type="ECO:0000313" key="3">
    <source>
        <dbReference type="EMBL" id="CAF3808510.1"/>
    </source>
</evidence>